<keyword evidence="1" id="KW-1185">Reference proteome</keyword>
<reference evidence="2" key="1">
    <citation type="submission" date="2019-12" db="UniProtKB">
        <authorList>
            <consortium name="WormBaseParasite"/>
        </authorList>
    </citation>
    <scope>IDENTIFICATION</scope>
</reference>
<organism evidence="1 2">
    <name type="scientific">Trichuris muris</name>
    <name type="common">Mouse whipworm</name>
    <dbReference type="NCBI Taxonomy" id="70415"/>
    <lineage>
        <taxon>Eukaryota</taxon>
        <taxon>Metazoa</taxon>
        <taxon>Ecdysozoa</taxon>
        <taxon>Nematoda</taxon>
        <taxon>Enoplea</taxon>
        <taxon>Dorylaimia</taxon>
        <taxon>Trichinellida</taxon>
        <taxon>Trichuridae</taxon>
        <taxon>Trichuris</taxon>
    </lineage>
</organism>
<evidence type="ECO:0000313" key="1">
    <source>
        <dbReference type="Proteomes" id="UP000046395"/>
    </source>
</evidence>
<dbReference type="WBParaSite" id="TMUE_3000010823.1">
    <property type="protein sequence ID" value="TMUE_3000010823.1"/>
    <property type="gene ID" value="WBGene00301090"/>
</dbReference>
<dbReference type="Proteomes" id="UP000046395">
    <property type="component" value="Unassembled WGS sequence"/>
</dbReference>
<name>A0A5S6QUM3_TRIMR</name>
<proteinExistence type="predicted"/>
<accession>A0A5S6QUM3</accession>
<evidence type="ECO:0000313" key="2">
    <source>
        <dbReference type="WBParaSite" id="TMUE_3000010823.1"/>
    </source>
</evidence>
<protein>
    <submittedName>
        <fullName evidence="2">Uncharacterized protein</fullName>
    </submittedName>
</protein>
<sequence length="75" mass="8901">MKWLLCSLCKEGAKFMIEESARDVVHAWYDVLWRCCLKQCRKGVVEIRNLVPRVSTAHENHYEEIRPWSAIAFLH</sequence>
<dbReference type="AlphaFoldDB" id="A0A5S6QUM3"/>